<sequence>MQLGRPFQPRPLEQGAVEQSIHYPKGTKYFDNLHQAEGSTFHHSPVPQTINFRGPASVDTPHAPPIHSEPVYRPTWISRVTFAPVMTPVVRYEPVITPVVSYEPVITPVVSYEPALFLDNYAPHIVPQRPPMHRNQATGRASPIIPSQANQARQSREVSSFQAGIEKKIPSGTVTKSFDQPKGSKETYSPQSENISQATQSDEVRKPDDLSSSLETSERASKIPVAKSEMDRNSIHTIVGQDSVSNPPDVSLTRARVETNLQEDKSKKVELVGHIVQPKSDSNIPSQHSKTHHSAQKSAQESNFEDNVKLKLEPEVTFRKTESKRADTKKNTINEHFDRQKLVKPVKKAFSEAQKVPSHVSADDKTVVSQKMGLESPKRPSNQWKTLFVQSNKNAIDKEGSPWIMVESKRGRKGFQQTTQFSKDQKPEQVDLHQISLSSPIQLDKTKIPDQSELDKAGVRAQSQPNKEELLSPKGSPTFLFSKKNNDLNEDEENIPPLSFKNLETQENKKTSDNIFTDKFQDTSEMSSAKNENASPPRSSDFPAGKSEVLGLDDAQREIDSENPEEINKLPTAAGRKTKKKKSKKKGSHPILERQHDTELSILQKPFPHEEINSAFEASSLKVIGEAASRPPGDPKRNSPVNRKHKIQGPLPEPAYVITSETDLWESQLYASPVKLSDLSGPLRQKAQSVLNEKWEKIKDMMFTEAFSPYTKGLVKNEIYPGLTRPRLDFQATKNENFETGLSQSLAKHLKLSYESQHLTLEDLNEDVFKMLQESWFLDPKALFAKLRATLKDFEDISELHRRLNTLSRQVLQYTIVENWKTVKGWLIENMTFSESMLENVEAMFQLSTRFPDMTKPLKPLDQNTHLMDLFIENEKEIIYLLENVLGIRETRTRIAVLQDQLQASSTSAWWKQTNYMEQYKGNALNIREVVAIGTALSFDFPNFEVEKGKAADLLYRIQAIQIVKERHVLPWFTSAEYAFIMKTFKAKYETRMKQLLDIERQQRGETHKLQGTVLVHKTNRHLERLVAMEHEDMWSFLHRGLSPQFMIEMYVAGESRAKKSAGRWREFLDRAPGLLTEEQIHFAVGWLKSGQCAIKVAI</sequence>
<dbReference type="EMBL" id="AVOT02020302">
    <property type="protein sequence ID" value="MBW0508399.1"/>
    <property type="molecule type" value="Genomic_DNA"/>
</dbReference>
<feature type="compositionally biased region" description="Basic residues" evidence="1">
    <location>
        <begin position="576"/>
        <end position="588"/>
    </location>
</feature>
<feature type="region of interest" description="Disordered" evidence="1">
    <location>
        <begin position="277"/>
        <end position="308"/>
    </location>
</feature>
<name>A0A9Q3DS69_9BASI</name>
<organism evidence="2 3">
    <name type="scientific">Austropuccinia psidii MF-1</name>
    <dbReference type="NCBI Taxonomy" id="1389203"/>
    <lineage>
        <taxon>Eukaryota</taxon>
        <taxon>Fungi</taxon>
        <taxon>Dikarya</taxon>
        <taxon>Basidiomycota</taxon>
        <taxon>Pucciniomycotina</taxon>
        <taxon>Pucciniomycetes</taxon>
        <taxon>Pucciniales</taxon>
        <taxon>Sphaerophragmiaceae</taxon>
        <taxon>Austropuccinia</taxon>
    </lineage>
</organism>
<comment type="caution">
    <text evidence="2">The sequence shown here is derived from an EMBL/GenBank/DDBJ whole genome shotgun (WGS) entry which is preliminary data.</text>
</comment>
<feature type="compositionally biased region" description="Polar residues" evidence="1">
    <location>
        <begin position="279"/>
        <end position="288"/>
    </location>
</feature>
<keyword evidence="3" id="KW-1185">Reference proteome</keyword>
<feature type="compositionally biased region" description="Polar residues" evidence="1">
    <location>
        <begin position="145"/>
        <end position="162"/>
    </location>
</feature>
<dbReference type="OrthoDB" id="2506705at2759"/>
<feature type="region of interest" description="Disordered" evidence="1">
    <location>
        <begin position="407"/>
        <end position="429"/>
    </location>
</feature>
<feature type="compositionally biased region" description="Polar residues" evidence="1">
    <location>
        <begin position="523"/>
        <end position="538"/>
    </location>
</feature>
<feature type="region of interest" description="Disordered" evidence="1">
    <location>
        <begin position="38"/>
        <end position="69"/>
    </location>
</feature>
<evidence type="ECO:0000313" key="3">
    <source>
        <dbReference type="Proteomes" id="UP000765509"/>
    </source>
</evidence>
<proteinExistence type="predicted"/>
<feature type="compositionally biased region" description="Polar residues" evidence="1">
    <location>
        <begin position="186"/>
        <end position="201"/>
    </location>
</feature>
<feature type="region of interest" description="Disordered" evidence="1">
    <location>
        <begin position="145"/>
        <end position="233"/>
    </location>
</feature>
<reference evidence="2" key="1">
    <citation type="submission" date="2021-03" db="EMBL/GenBank/DDBJ databases">
        <title>Draft genome sequence of rust myrtle Austropuccinia psidii MF-1, a brazilian biotype.</title>
        <authorList>
            <person name="Quecine M.C."/>
            <person name="Pachon D.M.R."/>
            <person name="Bonatelli M.L."/>
            <person name="Correr F.H."/>
            <person name="Franceschini L.M."/>
            <person name="Leite T.F."/>
            <person name="Margarido G.R.A."/>
            <person name="Almeida C.A."/>
            <person name="Ferrarezi J.A."/>
            <person name="Labate C.A."/>
        </authorList>
    </citation>
    <scope>NUCLEOTIDE SEQUENCE</scope>
    <source>
        <strain evidence="2">MF-1</strain>
    </source>
</reference>
<feature type="region of interest" description="Disordered" evidence="1">
    <location>
        <begin position="626"/>
        <end position="649"/>
    </location>
</feature>
<evidence type="ECO:0000313" key="2">
    <source>
        <dbReference type="EMBL" id="MBW0508399.1"/>
    </source>
</evidence>
<feature type="compositionally biased region" description="Basic and acidic residues" evidence="1">
    <location>
        <begin position="444"/>
        <end position="458"/>
    </location>
</feature>
<evidence type="ECO:0000256" key="1">
    <source>
        <dbReference type="SAM" id="MobiDB-lite"/>
    </source>
</evidence>
<accession>A0A9Q3DS69</accession>
<protein>
    <submittedName>
        <fullName evidence="2">Uncharacterized protein</fullName>
    </submittedName>
</protein>
<feature type="compositionally biased region" description="Polar residues" evidence="1">
    <location>
        <begin position="38"/>
        <end position="51"/>
    </location>
</feature>
<dbReference type="Proteomes" id="UP000765509">
    <property type="component" value="Unassembled WGS sequence"/>
</dbReference>
<gene>
    <name evidence="2" type="ORF">O181_048114</name>
</gene>
<dbReference type="AlphaFoldDB" id="A0A9Q3DS69"/>
<feature type="region of interest" description="Disordered" evidence="1">
    <location>
        <begin position="441"/>
        <end position="594"/>
    </location>
</feature>